<dbReference type="AlphaFoldDB" id="A0A5J4NWW0"/>
<protein>
    <submittedName>
        <fullName evidence="2">Uncharacterized protein</fullName>
    </submittedName>
</protein>
<proteinExistence type="predicted"/>
<reference evidence="2 3" key="1">
    <citation type="journal article" date="2019" name="Gigascience">
        <title>Whole-genome sequence of the oriental lung fluke Paragonimus westermani.</title>
        <authorList>
            <person name="Oey H."/>
            <person name="Zakrzewski M."/>
            <person name="Narain K."/>
            <person name="Devi K.R."/>
            <person name="Agatsuma T."/>
            <person name="Nawaratna S."/>
            <person name="Gobert G.N."/>
            <person name="Jones M.K."/>
            <person name="Ragan M.A."/>
            <person name="McManus D.P."/>
            <person name="Krause L."/>
        </authorList>
    </citation>
    <scope>NUCLEOTIDE SEQUENCE [LARGE SCALE GENOMIC DNA]</scope>
    <source>
        <strain evidence="2 3">IND2009</strain>
    </source>
</reference>
<feature type="compositionally biased region" description="Polar residues" evidence="1">
    <location>
        <begin position="385"/>
        <end position="399"/>
    </location>
</feature>
<name>A0A5J4NWW0_9TREM</name>
<feature type="region of interest" description="Disordered" evidence="1">
    <location>
        <begin position="1"/>
        <end position="41"/>
    </location>
</feature>
<keyword evidence="3" id="KW-1185">Reference proteome</keyword>
<feature type="compositionally biased region" description="Low complexity" evidence="1">
    <location>
        <begin position="1"/>
        <end position="14"/>
    </location>
</feature>
<feature type="compositionally biased region" description="Low complexity" evidence="1">
    <location>
        <begin position="95"/>
        <end position="131"/>
    </location>
</feature>
<evidence type="ECO:0000313" key="3">
    <source>
        <dbReference type="Proteomes" id="UP000324629"/>
    </source>
</evidence>
<accession>A0A5J4NWW0</accession>
<dbReference type="EMBL" id="QNGE01000549">
    <property type="protein sequence ID" value="KAA3680043.1"/>
    <property type="molecule type" value="Genomic_DNA"/>
</dbReference>
<feature type="region of interest" description="Disordered" evidence="1">
    <location>
        <begin position="381"/>
        <end position="442"/>
    </location>
</feature>
<organism evidence="2 3">
    <name type="scientific">Paragonimus westermani</name>
    <dbReference type="NCBI Taxonomy" id="34504"/>
    <lineage>
        <taxon>Eukaryota</taxon>
        <taxon>Metazoa</taxon>
        <taxon>Spiralia</taxon>
        <taxon>Lophotrochozoa</taxon>
        <taxon>Platyhelminthes</taxon>
        <taxon>Trematoda</taxon>
        <taxon>Digenea</taxon>
        <taxon>Plagiorchiida</taxon>
        <taxon>Troglotremata</taxon>
        <taxon>Troglotrematidae</taxon>
        <taxon>Paragonimus</taxon>
    </lineage>
</organism>
<sequence>METTDQTDTTTVTNPPTPSVNEGEDEIRTPPVTPTSSQLSKHTINKEDSFFPIVHNAAQVSSLTEQLSAEILKLVLSLYALKLPALTAPSPQIQSSHRTTTHTTSPPRQLNSSPTSTTVSSSESSVPPTSSHGPFIRLVTQGQGTLIHLGQLVGILDDHSAFLLQRVVSFDPRRVHLHVIASLRPTDILALTEPRRSSRRPNETGGTGSVVDDGNLLSQLIATARSMESGKCPGQLGSNSPITSLTTRHGPVLTTPGLVLIRADQVRELGIIPENGSADCVISPWVFPEQVETGASSEVSHLSGQQLNNTIVTPQRNTGLADSGCHSEVPCFNQQESVNNPTIQPSITGDSVLNVQDLEKMTVQATSTSVKKLPHDASHDLSFCEASNSPSSNDNTKTELSVPAHQKSSKKNETVDPGSHPPAARQGPINRSQKRGIGRKRVTCNTSKQFGKRMTAQYPRNPTVPAGYDEGIAMMNVPKPAASPWQMCGCGRISWGYPVVWRAQGGRYPRDIVRSCRRPQAWSGRRTVMG</sequence>
<gene>
    <name evidence="2" type="ORF">DEA37_0008232</name>
</gene>
<evidence type="ECO:0000313" key="2">
    <source>
        <dbReference type="EMBL" id="KAA3680043.1"/>
    </source>
</evidence>
<comment type="caution">
    <text evidence="2">The sequence shown here is derived from an EMBL/GenBank/DDBJ whole genome shotgun (WGS) entry which is preliminary data.</text>
</comment>
<feature type="compositionally biased region" description="Basic residues" evidence="1">
    <location>
        <begin position="432"/>
        <end position="442"/>
    </location>
</feature>
<feature type="region of interest" description="Disordered" evidence="1">
    <location>
        <begin position="89"/>
        <end position="135"/>
    </location>
</feature>
<evidence type="ECO:0000256" key="1">
    <source>
        <dbReference type="SAM" id="MobiDB-lite"/>
    </source>
</evidence>
<dbReference type="Proteomes" id="UP000324629">
    <property type="component" value="Unassembled WGS sequence"/>
</dbReference>